<dbReference type="AlphaFoldDB" id="A0A1H9UBV2"/>
<protein>
    <submittedName>
        <fullName evidence="1">Uncharacterized protein</fullName>
    </submittedName>
</protein>
<dbReference type="STRING" id="402600.SAMN05216188_1214"/>
<keyword evidence="2" id="KW-1185">Reference proteome</keyword>
<organism evidence="1 2">
    <name type="scientific">Lentzea xinjiangensis</name>
    <dbReference type="NCBI Taxonomy" id="402600"/>
    <lineage>
        <taxon>Bacteria</taxon>
        <taxon>Bacillati</taxon>
        <taxon>Actinomycetota</taxon>
        <taxon>Actinomycetes</taxon>
        <taxon>Pseudonocardiales</taxon>
        <taxon>Pseudonocardiaceae</taxon>
        <taxon>Lentzea</taxon>
    </lineage>
</organism>
<accession>A0A1H9UBV2</accession>
<sequence length="31" mass="3304">MDQRGRTTRIVAAVVVAAIVLTLLYAAVANF</sequence>
<reference evidence="2" key="1">
    <citation type="submission" date="2016-10" db="EMBL/GenBank/DDBJ databases">
        <authorList>
            <person name="Varghese N."/>
            <person name="Submissions S."/>
        </authorList>
    </citation>
    <scope>NUCLEOTIDE SEQUENCE [LARGE SCALE GENOMIC DNA]</scope>
    <source>
        <strain evidence="2">CGMCC 4.3525</strain>
    </source>
</reference>
<name>A0A1H9UBV2_9PSEU</name>
<gene>
    <name evidence="1" type="ORF">SAMN05216188_1214</name>
</gene>
<dbReference type="EMBL" id="FOFR01000021">
    <property type="protein sequence ID" value="SES06721.1"/>
    <property type="molecule type" value="Genomic_DNA"/>
</dbReference>
<evidence type="ECO:0000313" key="2">
    <source>
        <dbReference type="Proteomes" id="UP000199352"/>
    </source>
</evidence>
<proteinExistence type="predicted"/>
<dbReference type="Proteomes" id="UP000199352">
    <property type="component" value="Unassembled WGS sequence"/>
</dbReference>
<evidence type="ECO:0000313" key="1">
    <source>
        <dbReference type="EMBL" id="SES06721.1"/>
    </source>
</evidence>